<evidence type="ECO:0000313" key="19">
    <source>
        <dbReference type="Proteomes" id="UP000515159"/>
    </source>
</evidence>
<accession>A0A6P8RE03</accession>
<gene>
    <name evidence="20 21 22" type="primary">SRPX2</name>
</gene>
<feature type="chain" id="PRO_5044654108" description="Sushi repeat-containing protein SRPX2" evidence="16">
    <location>
        <begin position="18"/>
        <end position="460"/>
    </location>
</feature>
<proteinExistence type="predicted"/>
<evidence type="ECO:0000256" key="14">
    <source>
        <dbReference type="ARBA" id="ARBA00034103"/>
    </source>
</evidence>
<dbReference type="KEGG" id="gsh:117360785"/>
<dbReference type="Pfam" id="PF00084">
    <property type="entry name" value="Sushi"/>
    <property type="match status" value="3"/>
</dbReference>
<name>A0A6P8RE03_GEOSA</name>
<dbReference type="Pfam" id="PF02494">
    <property type="entry name" value="HYR"/>
    <property type="match status" value="1"/>
</dbReference>
<reference evidence="20 21" key="1">
    <citation type="submission" date="2025-04" db="UniProtKB">
        <authorList>
            <consortium name="RefSeq"/>
        </authorList>
    </citation>
    <scope>IDENTIFICATION</scope>
</reference>
<dbReference type="AlphaFoldDB" id="A0A6P8RE03"/>
<dbReference type="GO" id="GO:0005576">
    <property type="term" value="C:extracellular region"/>
    <property type="evidence" value="ECO:0007669"/>
    <property type="project" value="UniProtKB-SubCell"/>
</dbReference>
<dbReference type="GO" id="GO:0098609">
    <property type="term" value="P:cell-cell adhesion"/>
    <property type="evidence" value="ECO:0007669"/>
    <property type="project" value="TreeGrafter"/>
</dbReference>
<organism evidence="19 20">
    <name type="scientific">Geotrypetes seraphini</name>
    <name type="common">Gaboon caecilian</name>
    <name type="synonym">Caecilia seraphini</name>
    <dbReference type="NCBI Taxonomy" id="260995"/>
    <lineage>
        <taxon>Eukaryota</taxon>
        <taxon>Metazoa</taxon>
        <taxon>Chordata</taxon>
        <taxon>Craniata</taxon>
        <taxon>Vertebrata</taxon>
        <taxon>Euteleostomi</taxon>
        <taxon>Amphibia</taxon>
        <taxon>Gymnophiona</taxon>
        <taxon>Geotrypetes</taxon>
    </lineage>
</organism>
<feature type="domain" description="HYR" evidence="17">
    <location>
        <begin position="172"/>
        <end position="256"/>
    </location>
</feature>
<dbReference type="RefSeq" id="XP_033801024.1">
    <property type="nucleotide sequence ID" value="XM_033945133.1"/>
</dbReference>
<dbReference type="OrthoDB" id="6136178at2759"/>
<dbReference type="PANTHER" id="PTHR46343">
    <property type="entry name" value="HYR DOMAIN-CONTAINING PROTEIN"/>
    <property type="match status" value="1"/>
</dbReference>
<dbReference type="SUPFAM" id="SSF57535">
    <property type="entry name" value="Complement control module/SCR domain"/>
    <property type="match status" value="3"/>
</dbReference>
<evidence type="ECO:0000256" key="1">
    <source>
        <dbReference type="ARBA" id="ARBA00004241"/>
    </source>
</evidence>
<dbReference type="GeneID" id="117360785"/>
<evidence type="ECO:0000313" key="21">
    <source>
        <dbReference type="RefSeq" id="XP_033801024.1"/>
    </source>
</evidence>
<keyword evidence="10" id="KW-0677">Repeat</keyword>
<evidence type="ECO:0000259" key="17">
    <source>
        <dbReference type="PROSITE" id="PS50825"/>
    </source>
</evidence>
<keyword evidence="11" id="KW-0130">Cell adhesion</keyword>
<keyword evidence="7" id="KW-0037">Angiogenesis</keyword>
<dbReference type="Proteomes" id="UP000515159">
    <property type="component" value="Chromosome 5"/>
</dbReference>
<keyword evidence="13 15" id="KW-1015">Disulfide bond</keyword>
<feature type="disulfide bond" evidence="15">
    <location>
        <begin position="144"/>
        <end position="171"/>
    </location>
</feature>
<keyword evidence="8 15" id="KW-0768">Sushi</keyword>
<dbReference type="GO" id="GO:0001525">
    <property type="term" value="P:angiogenesis"/>
    <property type="evidence" value="ECO:0007669"/>
    <property type="project" value="UniProtKB-KW"/>
</dbReference>
<dbReference type="InterPro" id="IPR043555">
    <property type="entry name" value="SRPX-like"/>
</dbReference>
<evidence type="ECO:0000256" key="9">
    <source>
        <dbReference type="ARBA" id="ARBA00022729"/>
    </source>
</evidence>
<feature type="domain" description="Sushi" evidence="18">
    <location>
        <begin position="115"/>
        <end position="173"/>
    </location>
</feature>
<dbReference type="Pfam" id="PF13778">
    <property type="entry name" value="DUF4174"/>
    <property type="match status" value="1"/>
</dbReference>
<feature type="signal peptide" evidence="16">
    <location>
        <begin position="1"/>
        <end position="17"/>
    </location>
</feature>
<feature type="domain" description="Sushi" evidence="18">
    <location>
        <begin position="257"/>
        <end position="316"/>
    </location>
</feature>
<dbReference type="PANTHER" id="PTHR46343:SF3">
    <property type="entry name" value="SUSHI REPEAT-CONTAINING PROTEIN SRPX2"/>
    <property type="match status" value="1"/>
</dbReference>
<evidence type="ECO:0000256" key="3">
    <source>
        <dbReference type="ARBA" id="ARBA00004613"/>
    </source>
</evidence>
<evidence type="ECO:0000313" key="20">
    <source>
        <dbReference type="RefSeq" id="XP_033801023.1"/>
    </source>
</evidence>
<dbReference type="RefSeq" id="XP_033801025.1">
    <property type="nucleotide sequence ID" value="XM_033945134.1"/>
</dbReference>
<comment type="caution">
    <text evidence="15">Lacks conserved residue(s) required for the propagation of feature annotation.</text>
</comment>
<keyword evidence="5" id="KW-0963">Cytoplasm</keyword>
<dbReference type="InterPro" id="IPR035976">
    <property type="entry name" value="Sushi/SCR/CCP_sf"/>
</dbReference>
<evidence type="ECO:0000256" key="6">
    <source>
        <dbReference type="ARBA" id="ARBA00022525"/>
    </source>
</evidence>
<evidence type="ECO:0000256" key="16">
    <source>
        <dbReference type="SAM" id="SignalP"/>
    </source>
</evidence>
<dbReference type="SMART" id="SM00032">
    <property type="entry name" value="CCP"/>
    <property type="match status" value="3"/>
</dbReference>
<keyword evidence="12" id="KW-0770">Synapse</keyword>
<dbReference type="GO" id="GO:0090050">
    <property type="term" value="P:positive regulation of cell migration involved in sprouting angiogenesis"/>
    <property type="evidence" value="ECO:0007669"/>
    <property type="project" value="TreeGrafter"/>
</dbReference>
<evidence type="ECO:0000256" key="12">
    <source>
        <dbReference type="ARBA" id="ARBA00023018"/>
    </source>
</evidence>
<dbReference type="Gene3D" id="2.10.70.10">
    <property type="entry name" value="Complement Module, domain 1"/>
    <property type="match status" value="3"/>
</dbReference>
<keyword evidence="9 16" id="KW-0732">Signal</keyword>
<evidence type="ECO:0000256" key="4">
    <source>
        <dbReference type="ARBA" id="ARBA00014594"/>
    </source>
</evidence>
<keyword evidence="6" id="KW-0964">Secreted</keyword>
<keyword evidence="19" id="KW-1185">Reference proteome</keyword>
<dbReference type="PROSITE" id="PS50825">
    <property type="entry name" value="HYR"/>
    <property type="match status" value="1"/>
</dbReference>
<feature type="disulfide bond" evidence="15">
    <location>
        <begin position="287"/>
        <end position="314"/>
    </location>
</feature>
<evidence type="ECO:0000256" key="8">
    <source>
        <dbReference type="ARBA" id="ARBA00022659"/>
    </source>
</evidence>
<dbReference type="CDD" id="cd00033">
    <property type="entry name" value="CCP"/>
    <property type="match status" value="3"/>
</dbReference>
<dbReference type="InterPro" id="IPR025232">
    <property type="entry name" value="DUF4174"/>
</dbReference>
<evidence type="ECO:0000256" key="11">
    <source>
        <dbReference type="ARBA" id="ARBA00022889"/>
    </source>
</evidence>
<evidence type="ECO:0000313" key="22">
    <source>
        <dbReference type="RefSeq" id="XP_033801025.1"/>
    </source>
</evidence>
<dbReference type="PROSITE" id="PS50923">
    <property type="entry name" value="SUSHI"/>
    <property type="match status" value="3"/>
</dbReference>
<protein>
    <recommendedName>
        <fullName evidence="4">Sushi repeat-containing protein SRPX2</fullName>
    </recommendedName>
</protein>
<evidence type="ECO:0000256" key="5">
    <source>
        <dbReference type="ARBA" id="ARBA00022490"/>
    </source>
</evidence>
<evidence type="ECO:0000256" key="15">
    <source>
        <dbReference type="PROSITE-ProRule" id="PRU00302"/>
    </source>
</evidence>
<dbReference type="GO" id="GO:0051965">
    <property type="term" value="P:positive regulation of synapse assembly"/>
    <property type="evidence" value="ECO:0007669"/>
    <property type="project" value="TreeGrafter"/>
</dbReference>
<comment type="subcellular location">
    <subcellularLocation>
        <location evidence="1">Cell surface</location>
    </subcellularLocation>
    <subcellularLocation>
        <location evidence="2">Cytoplasm</location>
    </subcellularLocation>
    <subcellularLocation>
        <location evidence="3">Secreted</location>
    </subcellularLocation>
    <subcellularLocation>
        <location evidence="14">Synapse</location>
    </subcellularLocation>
</comment>
<dbReference type="RefSeq" id="XP_033801023.1">
    <property type="nucleotide sequence ID" value="XM_033945132.1"/>
</dbReference>
<evidence type="ECO:0000256" key="2">
    <source>
        <dbReference type="ARBA" id="ARBA00004496"/>
    </source>
</evidence>
<feature type="domain" description="Sushi" evidence="18">
    <location>
        <begin position="64"/>
        <end position="114"/>
    </location>
</feature>
<dbReference type="GO" id="GO:0005737">
    <property type="term" value="C:cytoplasm"/>
    <property type="evidence" value="ECO:0007669"/>
    <property type="project" value="UniProtKB-SubCell"/>
</dbReference>
<dbReference type="CTD" id="27286"/>
<evidence type="ECO:0000256" key="10">
    <source>
        <dbReference type="ARBA" id="ARBA00022737"/>
    </source>
</evidence>
<dbReference type="InterPro" id="IPR003410">
    <property type="entry name" value="HYR_dom"/>
</dbReference>
<dbReference type="GO" id="GO:0045202">
    <property type="term" value="C:synapse"/>
    <property type="evidence" value="ECO:0007669"/>
    <property type="project" value="UniProtKB-SubCell"/>
</dbReference>
<dbReference type="GO" id="GO:0009986">
    <property type="term" value="C:cell surface"/>
    <property type="evidence" value="ECO:0007669"/>
    <property type="project" value="UniProtKB-SubCell"/>
</dbReference>
<sequence length="460" mass="51787">MVQLKLLVLFLVRLVAPLHYEGSGYSSDENFHNEVYVEEAPRTPVLDHRAPRWCYSLNLPDGETACYSPQGGNYRSTLGTRCLLSCDHGFRLIGPRSVQCLASRHWSGIAYCRRIRCHVLPALPNGSYYCSIGVHVDSRCDYTCAPGYLIEGDRSRTCMEDGTWSGTEPICVDIEPPKIQCPPSREKVAEPNKLTALVNWNLPQAKDSADGIITRVKLRGPEPGSELPEGEQIIRYTAYDRAYNKASCKFTVKVQVRRCPVLKPPLHGYITCTSAGNNYGATCNYFCDGGYDRQGLPSRVCLFSQVWAGSQPICVPMKINVGVNSAEAFMDQFFEKRRLLLVSAPESSDRFYKLQNTILQQATCGLDLRHVTVIELVGQPPREVGRIRELQLSDEIVEALRQALHLSRSYFSVVLVDKYGMDRERYREPVSSDELFTFIDNYLLSQQEAALRARSTDPCE</sequence>
<dbReference type="FunFam" id="2.10.70.10:FF:000024">
    <property type="entry name" value="Sushi repeat-containing protein SRPX"/>
    <property type="match status" value="1"/>
</dbReference>
<dbReference type="InterPro" id="IPR000436">
    <property type="entry name" value="Sushi_SCR_CCP_dom"/>
</dbReference>
<evidence type="ECO:0000256" key="7">
    <source>
        <dbReference type="ARBA" id="ARBA00022657"/>
    </source>
</evidence>
<dbReference type="GO" id="GO:0005102">
    <property type="term" value="F:signaling receptor binding"/>
    <property type="evidence" value="ECO:0007669"/>
    <property type="project" value="TreeGrafter"/>
</dbReference>
<evidence type="ECO:0000256" key="13">
    <source>
        <dbReference type="ARBA" id="ARBA00023157"/>
    </source>
</evidence>
<evidence type="ECO:0000259" key="18">
    <source>
        <dbReference type="PROSITE" id="PS50923"/>
    </source>
</evidence>